<evidence type="ECO:0000313" key="2">
    <source>
        <dbReference type="EMBL" id="THV36917.1"/>
    </source>
</evidence>
<dbReference type="EMBL" id="STGU01000004">
    <property type="protein sequence ID" value="THV36917.1"/>
    <property type="molecule type" value="Genomic_DNA"/>
</dbReference>
<reference evidence="2 3" key="1">
    <citation type="submission" date="2019-04" db="EMBL/GenBank/DDBJ databases">
        <title>genome sequence of strain W3.</title>
        <authorList>
            <person name="Gao J."/>
            <person name="Sun J."/>
        </authorList>
    </citation>
    <scope>NUCLEOTIDE SEQUENCE [LARGE SCALE GENOMIC DNA]</scope>
    <source>
        <strain evidence="2 3">W3</strain>
    </source>
</reference>
<dbReference type="Proteomes" id="UP000307378">
    <property type="component" value="Unassembled WGS sequence"/>
</dbReference>
<accession>A0A4S8PYU4</accession>
<proteinExistence type="predicted"/>
<evidence type="ECO:0000313" key="3">
    <source>
        <dbReference type="Proteomes" id="UP000307378"/>
    </source>
</evidence>
<name>A0A4S8PYU4_9HYPH</name>
<comment type="caution">
    <text evidence="2">The sequence shown here is derived from an EMBL/GenBank/DDBJ whole genome shotgun (WGS) entry which is preliminary data.</text>
</comment>
<protein>
    <recommendedName>
        <fullName evidence="1">DUF7831 domain-containing protein</fullName>
    </recommendedName>
</protein>
<dbReference type="InterPro" id="IPR057153">
    <property type="entry name" value="DUF7831"/>
</dbReference>
<feature type="domain" description="DUF7831" evidence="1">
    <location>
        <begin position="4"/>
        <end position="119"/>
    </location>
</feature>
<sequence>MPVIRQKFIRREDLQANPETLYLFGDNDDRSGYGGQAKEMRDEENAVGVRTKWSPSNNPGAFFRDRDAEQVFGMIDEDLDPVIDHLRQGGTVVIPADGLGTGLSRLPQTSPIIFNYLEERLEYLENL</sequence>
<evidence type="ECO:0000259" key="1">
    <source>
        <dbReference type="Pfam" id="PF25176"/>
    </source>
</evidence>
<dbReference type="Pfam" id="PF25176">
    <property type="entry name" value="DUF7831"/>
    <property type="match status" value="1"/>
</dbReference>
<dbReference type="AlphaFoldDB" id="A0A4S8PYU4"/>
<dbReference type="RefSeq" id="WP_136540368.1">
    <property type="nucleotide sequence ID" value="NZ_STGU01000004.1"/>
</dbReference>
<gene>
    <name evidence="2" type="ORF">FAA86_10505</name>
</gene>
<organism evidence="2 3">
    <name type="scientific">Rhizobium rosettiformans W3</name>
    <dbReference type="NCBI Taxonomy" id="538378"/>
    <lineage>
        <taxon>Bacteria</taxon>
        <taxon>Pseudomonadati</taxon>
        <taxon>Pseudomonadota</taxon>
        <taxon>Alphaproteobacteria</taxon>
        <taxon>Hyphomicrobiales</taxon>
        <taxon>Rhizobiaceae</taxon>
        <taxon>Rhizobium/Agrobacterium group</taxon>
        <taxon>Rhizobium</taxon>
    </lineage>
</organism>